<proteinExistence type="predicted"/>
<organism evidence="1 4">
    <name type="scientific">Loxostege sticticalis</name>
    <name type="common">Beet webworm moth</name>
    <dbReference type="NCBI Taxonomy" id="481309"/>
    <lineage>
        <taxon>Eukaryota</taxon>
        <taxon>Metazoa</taxon>
        <taxon>Ecdysozoa</taxon>
        <taxon>Arthropoda</taxon>
        <taxon>Hexapoda</taxon>
        <taxon>Insecta</taxon>
        <taxon>Pterygota</taxon>
        <taxon>Neoptera</taxon>
        <taxon>Endopterygota</taxon>
        <taxon>Lepidoptera</taxon>
        <taxon>Glossata</taxon>
        <taxon>Ditrysia</taxon>
        <taxon>Pyraloidea</taxon>
        <taxon>Crambidae</taxon>
        <taxon>Pyraustinae</taxon>
        <taxon>Loxostege</taxon>
    </lineage>
</organism>
<name>A0ABD0T193_LOXSC</name>
<reference evidence="3 4" key="1">
    <citation type="submission" date="2024-06" db="EMBL/GenBank/DDBJ databases">
        <title>A chromosome-level genome assembly of beet webworm, Loxostege sticticalis.</title>
        <authorList>
            <person name="Zhang Y."/>
        </authorList>
    </citation>
    <scope>NUCLEOTIDE SEQUENCE [LARGE SCALE GENOMIC DNA]</scope>
    <source>
        <strain evidence="2">AQ026</strain>
        <strain evidence="1">AQ028</strain>
        <tissue evidence="1">Male pupae</tissue>
        <tissue evidence="2">Whole body</tissue>
    </source>
</reference>
<dbReference type="EMBL" id="JBEDNZ010000013">
    <property type="protein sequence ID" value="KAL0830852.1"/>
    <property type="molecule type" value="Genomic_DNA"/>
</dbReference>
<dbReference type="Proteomes" id="UP001549921">
    <property type="component" value="Unassembled WGS sequence"/>
</dbReference>
<sequence length="270" mass="31613">MPPNSDKVPIVECANVYKEEGGQVAKPILLENGNPSAFVSIQRQQARQAELRDGVGRPRHRYTYELDKFQKNAMLVFQYDSHPGNRVLASKVKDTFEKFRFEVEVHDNAALHEVSQICNEFFQRDFDEIGAVGIVILARGFDNGNFMDYDPNIIESYIRSYFYSFTNSEKPKIFLVQTDFLHHRARCYDVREGRVENMVEMLLRYMESPSNSRCPLHLLCDKVDELGDLISFERIASDTIHDPRIKECKKFYIILSPYLIKDLYFWRKTE</sequence>
<dbReference type="Proteomes" id="UP001549920">
    <property type="component" value="Unassembled WGS sequence"/>
</dbReference>
<dbReference type="EMBL" id="JBEUOH010000013">
    <property type="protein sequence ID" value="KAL0880458.1"/>
    <property type="molecule type" value="Genomic_DNA"/>
</dbReference>
<accession>A0ABD0T193</accession>
<evidence type="ECO:0000313" key="4">
    <source>
        <dbReference type="Proteomes" id="UP001549921"/>
    </source>
</evidence>
<dbReference type="AlphaFoldDB" id="A0ABD0T193"/>
<dbReference type="SUPFAM" id="SSF52129">
    <property type="entry name" value="Caspase-like"/>
    <property type="match status" value="1"/>
</dbReference>
<evidence type="ECO:0000313" key="2">
    <source>
        <dbReference type="EMBL" id="KAL0880458.1"/>
    </source>
</evidence>
<evidence type="ECO:0000313" key="3">
    <source>
        <dbReference type="Proteomes" id="UP001549920"/>
    </source>
</evidence>
<protein>
    <submittedName>
        <fullName evidence="1">Uncharacterized protein</fullName>
    </submittedName>
</protein>
<dbReference type="Gene3D" id="3.40.50.1460">
    <property type="match status" value="1"/>
</dbReference>
<gene>
    <name evidence="2" type="ORF">ABMA27_002871</name>
    <name evidence="1" type="ORF">ABMA28_002958</name>
</gene>
<evidence type="ECO:0000313" key="1">
    <source>
        <dbReference type="EMBL" id="KAL0830852.1"/>
    </source>
</evidence>
<comment type="caution">
    <text evidence="1">The sequence shown here is derived from an EMBL/GenBank/DDBJ whole genome shotgun (WGS) entry which is preliminary data.</text>
</comment>
<dbReference type="InterPro" id="IPR029030">
    <property type="entry name" value="Caspase-like_dom_sf"/>
</dbReference>
<keyword evidence="3" id="KW-1185">Reference proteome</keyword>